<dbReference type="InterPro" id="IPR003728">
    <property type="entry name" value="Ribosome_maturation_RimP"/>
</dbReference>
<dbReference type="FunCoup" id="D6Z4T7">
    <property type="interactions" value="311"/>
</dbReference>
<name>D6Z4T7_DESAT</name>
<dbReference type="GO" id="GO:0006412">
    <property type="term" value="P:translation"/>
    <property type="evidence" value="ECO:0007669"/>
    <property type="project" value="TreeGrafter"/>
</dbReference>
<protein>
    <recommendedName>
        <fullName evidence="3">Ribosome maturation factor RimP</fullName>
    </recommendedName>
</protein>
<evidence type="ECO:0000313" key="7">
    <source>
        <dbReference type="Proteomes" id="UP000001508"/>
    </source>
</evidence>
<dbReference type="Proteomes" id="UP000001508">
    <property type="component" value="Chromosome"/>
</dbReference>
<comment type="function">
    <text evidence="3">Required for maturation of 30S ribosomal subunits.</text>
</comment>
<dbReference type="GO" id="GO:0005829">
    <property type="term" value="C:cytosol"/>
    <property type="evidence" value="ECO:0007669"/>
    <property type="project" value="TreeGrafter"/>
</dbReference>
<feature type="domain" description="Ribosome maturation factor RimP N-terminal" evidence="4">
    <location>
        <begin position="15"/>
        <end position="87"/>
    </location>
</feature>
<dbReference type="InterPro" id="IPR028998">
    <property type="entry name" value="RimP_C"/>
</dbReference>
<dbReference type="InParanoid" id="D6Z4T7"/>
<dbReference type="EMBL" id="CP001940">
    <property type="protein sequence ID" value="ADH86562.1"/>
    <property type="molecule type" value="Genomic_DNA"/>
</dbReference>
<keyword evidence="7" id="KW-1185">Reference proteome</keyword>
<dbReference type="STRING" id="589865.DaAHT2_1882"/>
<dbReference type="InterPro" id="IPR028989">
    <property type="entry name" value="RimP_N"/>
</dbReference>
<organism evidence="6 7">
    <name type="scientific">Desulfurivibrio alkaliphilus (strain DSM 19089 / UNIQEM U267 / AHT2)</name>
    <dbReference type="NCBI Taxonomy" id="589865"/>
    <lineage>
        <taxon>Bacteria</taxon>
        <taxon>Pseudomonadati</taxon>
        <taxon>Thermodesulfobacteriota</taxon>
        <taxon>Desulfobulbia</taxon>
        <taxon>Desulfobulbales</taxon>
        <taxon>Desulfobulbaceae</taxon>
        <taxon>Desulfurivibrio</taxon>
    </lineage>
</organism>
<reference evidence="7" key="1">
    <citation type="submission" date="2010-02" db="EMBL/GenBank/DDBJ databases">
        <title>Complete sequence of Desulfurivibrio alkaliphilus AHT2.</title>
        <authorList>
            <consortium name="US DOE Joint Genome Institute"/>
            <person name="Pitluck S."/>
            <person name="Chertkov O."/>
            <person name="Detter J.C."/>
            <person name="Han C."/>
            <person name="Tapia R."/>
            <person name="Larimer F."/>
            <person name="Land M."/>
            <person name="Hauser L."/>
            <person name="Kyrpides N."/>
            <person name="Mikhailova N."/>
            <person name="Sorokin D.Y."/>
            <person name="Muyzer G."/>
            <person name="Woyke T."/>
        </authorList>
    </citation>
    <scope>NUCLEOTIDE SEQUENCE [LARGE SCALE GENOMIC DNA]</scope>
    <source>
        <strain evidence="7">DSM 19089 / UNIQEM U267 / AHT2</strain>
    </source>
</reference>
<dbReference type="PANTHER" id="PTHR33867">
    <property type="entry name" value="RIBOSOME MATURATION FACTOR RIMP"/>
    <property type="match status" value="1"/>
</dbReference>
<sequence length="155" mass="17199">MSAGESALIQRLHELLEPVVLDHGLELAELQFRREAPGWVLRLIIDADDGVGLDDCTRVSREVSHLLEVEDPIEQAFTLEVSSPGLDRPLRRERDYVRCRGKMAKIVCTRQIEGQNVVIGRLGEVADGAVTVETDAGPVKVPLAAVRRARLVVEW</sequence>
<keyword evidence="1 3" id="KW-0963">Cytoplasm</keyword>
<dbReference type="CDD" id="cd01734">
    <property type="entry name" value="YlxS_C"/>
    <property type="match status" value="1"/>
</dbReference>
<dbReference type="InterPro" id="IPR036847">
    <property type="entry name" value="RimP_C_sf"/>
</dbReference>
<feature type="domain" description="Ribosome maturation factor RimP C-terminal" evidence="5">
    <location>
        <begin position="90"/>
        <end position="155"/>
    </location>
</feature>
<evidence type="ECO:0000256" key="1">
    <source>
        <dbReference type="ARBA" id="ARBA00022490"/>
    </source>
</evidence>
<comment type="subcellular location">
    <subcellularLocation>
        <location evidence="3">Cytoplasm</location>
    </subcellularLocation>
</comment>
<dbReference type="SUPFAM" id="SSF74942">
    <property type="entry name" value="YhbC-like, C-terminal domain"/>
    <property type="match status" value="1"/>
</dbReference>
<dbReference type="OrthoDB" id="9805006at2"/>
<dbReference type="eggNOG" id="COG0779">
    <property type="taxonomic scope" value="Bacteria"/>
</dbReference>
<dbReference type="Pfam" id="PF02576">
    <property type="entry name" value="RimP_N"/>
    <property type="match status" value="1"/>
</dbReference>
<dbReference type="InterPro" id="IPR035956">
    <property type="entry name" value="RimP_N_sf"/>
</dbReference>
<evidence type="ECO:0000259" key="4">
    <source>
        <dbReference type="Pfam" id="PF02576"/>
    </source>
</evidence>
<evidence type="ECO:0000256" key="2">
    <source>
        <dbReference type="ARBA" id="ARBA00022517"/>
    </source>
</evidence>
<dbReference type="GO" id="GO:0000028">
    <property type="term" value="P:ribosomal small subunit assembly"/>
    <property type="evidence" value="ECO:0007669"/>
    <property type="project" value="TreeGrafter"/>
</dbReference>
<dbReference type="RefSeq" id="WP_013164085.1">
    <property type="nucleotide sequence ID" value="NC_014216.1"/>
</dbReference>
<dbReference type="Gene3D" id="3.30.300.70">
    <property type="entry name" value="RimP-like superfamily, N-terminal"/>
    <property type="match status" value="1"/>
</dbReference>
<evidence type="ECO:0000313" key="6">
    <source>
        <dbReference type="EMBL" id="ADH86562.1"/>
    </source>
</evidence>
<dbReference type="Pfam" id="PF17384">
    <property type="entry name" value="DUF150_C"/>
    <property type="match status" value="1"/>
</dbReference>
<dbReference type="PANTHER" id="PTHR33867:SF1">
    <property type="entry name" value="RIBOSOME MATURATION FACTOR RIMP"/>
    <property type="match status" value="1"/>
</dbReference>
<dbReference type="HAMAP" id="MF_01077">
    <property type="entry name" value="RimP"/>
    <property type="match status" value="1"/>
</dbReference>
<evidence type="ECO:0000259" key="5">
    <source>
        <dbReference type="Pfam" id="PF17384"/>
    </source>
</evidence>
<keyword evidence="2 3" id="KW-0690">Ribosome biogenesis</keyword>
<proteinExistence type="inferred from homology"/>
<gene>
    <name evidence="3" type="primary">rimP</name>
    <name evidence="6" type="ordered locus">DaAHT2_1882</name>
</gene>
<dbReference type="FunFam" id="3.30.300.70:FF:000001">
    <property type="entry name" value="Ribosome maturation factor RimP"/>
    <property type="match status" value="1"/>
</dbReference>
<evidence type="ECO:0000256" key="3">
    <source>
        <dbReference type="HAMAP-Rule" id="MF_01077"/>
    </source>
</evidence>
<dbReference type="SUPFAM" id="SSF75420">
    <property type="entry name" value="YhbC-like, N-terminal domain"/>
    <property type="match status" value="1"/>
</dbReference>
<dbReference type="KEGG" id="dak:DaAHT2_1882"/>
<dbReference type="AlphaFoldDB" id="D6Z4T7"/>
<comment type="similarity">
    <text evidence="3">Belongs to the RimP family.</text>
</comment>
<accession>D6Z4T7</accession>
<dbReference type="HOGENOM" id="CLU_070525_2_0_7"/>